<keyword evidence="3 6" id="KW-0418">Kinase</keyword>
<dbReference type="Proteomes" id="UP000240322">
    <property type="component" value="Unassembled WGS sequence"/>
</dbReference>
<gene>
    <name evidence="6" type="ORF">B9Q03_07450</name>
</gene>
<dbReference type="SUPFAM" id="SSF53613">
    <property type="entry name" value="Ribokinase-like"/>
    <property type="match status" value="1"/>
</dbReference>
<dbReference type="Gene3D" id="3.40.1190.20">
    <property type="match status" value="1"/>
</dbReference>
<evidence type="ECO:0000256" key="4">
    <source>
        <dbReference type="ARBA" id="ARBA00022840"/>
    </source>
</evidence>
<evidence type="ECO:0000313" key="6">
    <source>
        <dbReference type="EMBL" id="PSN90194.1"/>
    </source>
</evidence>
<dbReference type="GO" id="GO:0005524">
    <property type="term" value="F:ATP binding"/>
    <property type="evidence" value="ECO:0007669"/>
    <property type="project" value="UniProtKB-KW"/>
</dbReference>
<dbReference type="InterPro" id="IPR013749">
    <property type="entry name" value="PM/HMP-P_kinase-1"/>
</dbReference>
<dbReference type="GO" id="GO:0005829">
    <property type="term" value="C:cytosol"/>
    <property type="evidence" value="ECO:0007669"/>
    <property type="project" value="TreeGrafter"/>
</dbReference>
<organism evidence="6 7">
    <name type="scientific">Candidatus Marsarchaeota G2 archaeon OSP_D</name>
    <dbReference type="NCBI Taxonomy" id="1978157"/>
    <lineage>
        <taxon>Archaea</taxon>
        <taxon>Candidatus Marsarchaeota</taxon>
        <taxon>Candidatus Marsarchaeota group 2</taxon>
    </lineage>
</organism>
<dbReference type="Pfam" id="PF08543">
    <property type="entry name" value="Phos_pyr_kin"/>
    <property type="match status" value="1"/>
</dbReference>
<protein>
    <submittedName>
        <fullName evidence="6">Bifunctional hydroxymethylpyrimidine kinase/phosphomethylpyrimidine kinase</fullName>
    </submittedName>
</protein>
<dbReference type="EMBL" id="NEXE01000070">
    <property type="protein sequence ID" value="PSN90194.1"/>
    <property type="molecule type" value="Genomic_DNA"/>
</dbReference>
<dbReference type="CDD" id="cd01169">
    <property type="entry name" value="HMPP_kinase"/>
    <property type="match status" value="1"/>
</dbReference>
<accession>A0A2R6AUX5</accession>
<dbReference type="PANTHER" id="PTHR20858">
    <property type="entry name" value="PHOSPHOMETHYLPYRIMIDINE KINASE"/>
    <property type="match status" value="1"/>
</dbReference>
<comment type="caution">
    <text evidence="6">The sequence shown here is derived from an EMBL/GenBank/DDBJ whole genome shotgun (WGS) entry which is preliminary data.</text>
</comment>
<evidence type="ECO:0000259" key="5">
    <source>
        <dbReference type="Pfam" id="PF08543"/>
    </source>
</evidence>
<reference evidence="6 7" key="1">
    <citation type="submission" date="2017-04" db="EMBL/GenBank/DDBJ databases">
        <title>Novel microbial lineages endemic to geothermal iron-oxide mats fill important gaps in the evolutionary history of Archaea.</title>
        <authorList>
            <person name="Jay Z.J."/>
            <person name="Beam J.P."/>
            <person name="Dlakic M."/>
            <person name="Rusch D.B."/>
            <person name="Kozubal M.A."/>
            <person name="Inskeep W.P."/>
        </authorList>
    </citation>
    <scope>NUCLEOTIDE SEQUENCE [LARGE SCALE GENOMIC DNA]</scope>
    <source>
        <strain evidence="6">OSP_D</strain>
    </source>
</reference>
<dbReference type="AlphaFoldDB" id="A0A2R6AUX5"/>
<evidence type="ECO:0000256" key="3">
    <source>
        <dbReference type="ARBA" id="ARBA00022777"/>
    </source>
</evidence>
<evidence type="ECO:0000256" key="1">
    <source>
        <dbReference type="ARBA" id="ARBA00022679"/>
    </source>
</evidence>
<dbReference type="GO" id="GO:0009228">
    <property type="term" value="P:thiamine biosynthetic process"/>
    <property type="evidence" value="ECO:0007669"/>
    <property type="project" value="InterPro"/>
</dbReference>
<sequence>MKFGLTIAGSDSGAGAGVQEDLKTFTMLGVYCATVITSITAQNTYEVAEVFNLPPSIVSAQIDAVMRDLPIMYGKTGMLGNTEIVEVVCSKVDEYGLKLVVDPVMISKSGARLLSEDAVKTLGDRLLPRALLITPNIPEASVLSGVAIRSWEDMEEAADILLSSGCSYVVIKGGHLDGETVRDLFCSTSTRRWFEYRRVHTKNNHGAGCTLSSAVAAELAKGRPPLVAYAKARRFLQRALERSLNIGRGHGPLNPMYNLPGFRVNNERSYTRDWSAGY</sequence>
<keyword evidence="2" id="KW-0547">Nucleotide-binding</keyword>
<dbReference type="InterPro" id="IPR004399">
    <property type="entry name" value="HMP/HMP-P_kinase_dom"/>
</dbReference>
<proteinExistence type="predicted"/>
<dbReference type="GO" id="GO:0008902">
    <property type="term" value="F:hydroxymethylpyrimidine kinase activity"/>
    <property type="evidence" value="ECO:0007669"/>
    <property type="project" value="TreeGrafter"/>
</dbReference>
<keyword evidence="1" id="KW-0808">Transferase</keyword>
<dbReference type="NCBIfam" id="TIGR00097">
    <property type="entry name" value="HMP-P_kinase"/>
    <property type="match status" value="1"/>
</dbReference>
<dbReference type="PANTHER" id="PTHR20858:SF17">
    <property type="entry name" value="HYDROXYMETHYLPYRIMIDINE_PHOSPHOMETHYLPYRIMIDINE KINASE THI20-RELATED"/>
    <property type="match status" value="1"/>
</dbReference>
<dbReference type="FunFam" id="3.40.1190.20:FF:000003">
    <property type="entry name" value="Phosphomethylpyrimidine kinase ThiD"/>
    <property type="match status" value="1"/>
</dbReference>
<feature type="domain" description="Pyridoxamine kinase/Phosphomethylpyrimidine kinase" evidence="5">
    <location>
        <begin position="11"/>
        <end position="254"/>
    </location>
</feature>
<dbReference type="GO" id="GO:0008972">
    <property type="term" value="F:phosphomethylpyrimidine kinase activity"/>
    <property type="evidence" value="ECO:0007669"/>
    <property type="project" value="InterPro"/>
</dbReference>
<dbReference type="InterPro" id="IPR029056">
    <property type="entry name" value="Ribokinase-like"/>
</dbReference>
<evidence type="ECO:0000313" key="7">
    <source>
        <dbReference type="Proteomes" id="UP000240322"/>
    </source>
</evidence>
<evidence type="ECO:0000256" key="2">
    <source>
        <dbReference type="ARBA" id="ARBA00022741"/>
    </source>
</evidence>
<name>A0A2R6AUX5_9ARCH</name>
<keyword evidence="4" id="KW-0067">ATP-binding</keyword>